<dbReference type="Pfam" id="PF07456">
    <property type="entry name" value="Hpre_diP_synt_I"/>
    <property type="match status" value="1"/>
</dbReference>
<dbReference type="Proteomes" id="UP000052258">
    <property type="component" value="Unassembled WGS sequence"/>
</dbReference>
<dbReference type="RefSeq" id="WP_007474856.1">
    <property type="nucleotide sequence ID" value="NZ_KQ130613.1"/>
</dbReference>
<proteinExistence type="predicted"/>
<feature type="transmembrane region" description="Helical" evidence="1">
    <location>
        <begin position="104"/>
        <end position="128"/>
    </location>
</feature>
<keyword evidence="1" id="KW-0472">Membrane</keyword>
<comment type="caution">
    <text evidence="2">The sequence shown here is derived from an EMBL/GenBank/DDBJ whole genome shotgun (WGS) entry which is preliminary data.</text>
</comment>
<feature type="transmembrane region" description="Helical" evidence="1">
    <location>
        <begin position="59"/>
        <end position="92"/>
    </location>
</feature>
<protein>
    <recommendedName>
        <fullName evidence="4">Heptaprenyl diphosphate synthase component I</fullName>
    </recommendedName>
</protein>
<name>A0A0J8GC94_9LIST</name>
<dbReference type="PIRSF" id="PIRSF027391">
    <property type="entry name" value="Hpre_diP_synt_I"/>
    <property type="match status" value="1"/>
</dbReference>
<dbReference type="EMBL" id="AZHO01000011">
    <property type="protein sequence ID" value="KMT60215.1"/>
    <property type="molecule type" value="Genomic_DNA"/>
</dbReference>
<dbReference type="OrthoDB" id="9799095at2"/>
<keyword evidence="3" id="KW-1185">Reference proteome</keyword>
<sequence>MTKNKRLVYIALLAAQAVVISLLERAIPFPFAFAPGAKLGLSNIITCISLYTLSTKDAFMIVCIRLVLSTLLGGTISTFLYSAAGALLSFVGMWAVQKLGPKRVSIIGVSTTGGILHNVGQLVVASWIAGSWNVMLYLPVLSFIGILSGIAIGIAANYLLQNVQTLRTFLDAKEERAFNK</sequence>
<evidence type="ECO:0000313" key="2">
    <source>
        <dbReference type="EMBL" id="KMT60215.1"/>
    </source>
</evidence>
<dbReference type="Gene3D" id="1.10.1760.20">
    <property type="match status" value="1"/>
</dbReference>
<keyword evidence="1" id="KW-0812">Transmembrane</keyword>
<feature type="transmembrane region" description="Helical" evidence="1">
    <location>
        <begin position="134"/>
        <end position="160"/>
    </location>
</feature>
<evidence type="ECO:0008006" key="4">
    <source>
        <dbReference type="Google" id="ProtNLM"/>
    </source>
</evidence>
<evidence type="ECO:0000256" key="1">
    <source>
        <dbReference type="SAM" id="Phobius"/>
    </source>
</evidence>
<accession>A0A0J8GC94</accession>
<keyword evidence="1" id="KW-1133">Transmembrane helix</keyword>
<reference evidence="2 3" key="1">
    <citation type="journal article" date="2015" name="Genome Biol. Evol.">
        <title>Comparative Genomics of Listeria Sensu Lato: Genus-Wide Differences in Evolutionary Dynamics and the Progressive Gain of Complex, Potentially Pathogenicity-Related Traits through Lateral Gene Transfer.</title>
        <authorList>
            <person name="Chiara M."/>
            <person name="Caruso M."/>
            <person name="D'Erchia A.M."/>
            <person name="Manzari C."/>
            <person name="Fraccalvieri R."/>
            <person name="Goffredo E."/>
            <person name="Latorre L."/>
            <person name="Miccolupo A."/>
            <person name="Padalino I."/>
            <person name="Santagada G."/>
            <person name="Chiocco D."/>
            <person name="Pesole G."/>
            <person name="Horner D.S."/>
            <person name="Parisi A."/>
        </authorList>
    </citation>
    <scope>NUCLEOTIDE SEQUENCE [LARGE SCALE GENOMIC DNA]</scope>
    <source>
        <strain evidence="2 3">1991</strain>
    </source>
</reference>
<dbReference type="InterPro" id="IPR014535">
    <property type="entry name" value="Hpre_diP_synt_I"/>
</dbReference>
<dbReference type="PATRIC" id="fig|1430899.3.peg.1176"/>
<organism evidence="2 3">
    <name type="scientific">Listeria fleischmannii 1991</name>
    <dbReference type="NCBI Taxonomy" id="1430899"/>
    <lineage>
        <taxon>Bacteria</taxon>
        <taxon>Bacillati</taxon>
        <taxon>Bacillota</taxon>
        <taxon>Bacilli</taxon>
        <taxon>Bacillales</taxon>
        <taxon>Listeriaceae</taxon>
        <taxon>Listeria</taxon>
    </lineage>
</organism>
<evidence type="ECO:0000313" key="3">
    <source>
        <dbReference type="Proteomes" id="UP000052258"/>
    </source>
</evidence>
<dbReference type="AlphaFoldDB" id="A0A0J8GC94"/>
<dbReference type="InterPro" id="IPR010898">
    <property type="entry name" value="Hpre_diP_synth_I"/>
</dbReference>
<gene>
    <name evidence="2" type="ORF">X560_1141</name>
</gene>